<keyword evidence="1" id="KW-0812">Transmembrane</keyword>
<accession>A0AAV9ZA78</accession>
<sequence>MYCPLNWPNQLDRKPTVNTYCAVSGIIPRLECNLPGKTSEIHALVLLEANPKLQTASWTGISNEQQTRNSCRNMAGYFLGIVKSDPRTYNDAFNIVGVSEVLFTVLRVPLTGLEWVWVAHSADLSLTCWRTAFLLQIPVFALILTQYNIRYVTPGKSKGTMEVLKRIDYLGSLMTLLVALGSPLFFLSARYNQSLPWSEARVITPLILAIVYFSSASSAWNYTLPKRLSWLPTESTSPRQRLKSPSNTSCIRVAESHGIPRFKKRRR</sequence>
<keyword evidence="1" id="KW-0472">Membrane</keyword>
<feature type="transmembrane region" description="Helical" evidence="1">
    <location>
        <begin position="129"/>
        <end position="149"/>
    </location>
</feature>
<comment type="caution">
    <text evidence="2">The sequence shown here is derived from an EMBL/GenBank/DDBJ whole genome shotgun (WGS) entry which is preliminary data.</text>
</comment>
<evidence type="ECO:0000313" key="2">
    <source>
        <dbReference type="EMBL" id="KAK6977208.1"/>
    </source>
</evidence>
<evidence type="ECO:0000313" key="3">
    <source>
        <dbReference type="Proteomes" id="UP001362999"/>
    </source>
</evidence>
<dbReference type="Proteomes" id="UP001362999">
    <property type="component" value="Unassembled WGS sequence"/>
</dbReference>
<name>A0AAV9ZA78_9AGAR</name>
<keyword evidence="3" id="KW-1185">Reference proteome</keyword>
<evidence type="ECO:0000256" key="1">
    <source>
        <dbReference type="SAM" id="Phobius"/>
    </source>
</evidence>
<dbReference type="AlphaFoldDB" id="A0AAV9ZA78"/>
<dbReference type="EMBL" id="JAWWNJ010000171">
    <property type="protein sequence ID" value="KAK6977208.1"/>
    <property type="molecule type" value="Genomic_DNA"/>
</dbReference>
<feature type="transmembrane region" description="Helical" evidence="1">
    <location>
        <begin position="203"/>
        <end position="222"/>
    </location>
</feature>
<reference evidence="2 3" key="1">
    <citation type="journal article" date="2024" name="J Genomics">
        <title>Draft genome sequencing and assembly of Favolaschia claudopus CIRM-BRFM 2984 isolated from oak limbs.</title>
        <authorList>
            <person name="Navarro D."/>
            <person name="Drula E."/>
            <person name="Chaduli D."/>
            <person name="Cazenave R."/>
            <person name="Ahrendt S."/>
            <person name="Wang J."/>
            <person name="Lipzen A."/>
            <person name="Daum C."/>
            <person name="Barry K."/>
            <person name="Grigoriev I.V."/>
            <person name="Favel A."/>
            <person name="Rosso M.N."/>
            <person name="Martin F."/>
        </authorList>
    </citation>
    <scope>NUCLEOTIDE SEQUENCE [LARGE SCALE GENOMIC DNA]</scope>
    <source>
        <strain evidence="2 3">CIRM-BRFM 2984</strain>
    </source>
</reference>
<keyword evidence="1" id="KW-1133">Transmembrane helix</keyword>
<organism evidence="2 3">
    <name type="scientific">Favolaschia claudopus</name>
    <dbReference type="NCBI Taxonomy" id="2862362"/>
    <lineage>
        <taxon>Eukaryota</taxon>
        <taxon>Fungi</taxon>
        <taxon>Dikarya</taxon>
        <taxon>Basidiomycota</taxon>
        <taxon>Agaricomycotina</taxon>
        <taxon>Agaricomycetes</taxon>
        <taxon>Agaricomycetidae</taxon>
        <taxon>Agaricales</taxon>
        <taxon>Marasmiineae</taxon>
        <taxon>Mycenaceae</taxon>
        <taxon>Favolaschia</taxon>
    </lineage>
</organism>
<feature type="transmembrane region" description="Helical" evidence="1">
    <location>
        <begin position="169"/>
        <end position="191"/>
    </location>
</feature>
<protein>
    <submittedName>
        <fullName evidence="2">Uncharacterized protein</fullName>
    </submittedName>
</protein>
<proteinExistence type="predicted"/>
<gene>
    <name evidence="2" type="ORF">R3P38DRAFT_552615</name>
</gene>